<protein>
    <submittedName>
        <fullName evidence="1">Uncharacterized protein</fullName>
    </submittedName>
</protein>
<gene>
    <name evidence="1" type="ORF">Tco_0728041</name>
</gene>
<sequence length="221" mass="24814">MDEDIAMLFGNDEFGDDDSEGFDEEEVWECLRGWRPSTAAAEGPSFPLPTPEIPVPPSVIKDLSTRLGNMEYGHGQLVKKMIQVSDAEVAAGVSIKEIGPRVFAIEGPALLWQQSVSHIQQLQTTVTEMRSRESTLMQCILGMDRQLAELERRPPGPQFLRWVEAKINRPEDEKMRNGEDFSYIRCVLPLMYQLMAVKKTSFPETESSGSVVVNVPEIVED</sequence>
<reference evidence="1" key="1">
    <citation type="journal article" date="2022" name="Int. J. Mol. Sci.">
        <title>Draft Genome of Tanacetum Coccineum: Genomic Comparison of Closely Related Tanacetum-Family Plants.</title>
        <authorList>
            <person name="Yamashiro T."/>
            <person name="Shiraishi A."/>
            <person name="Nakayama K."/>
            <person name="Satake H."/>
        </authorList>
    </citation>
    <scope>NUCLEOTIDE SEQUENCE</scope>
</reference>
<dbReference type="Proteomes" id="UP001151760">
    <property type="component" value="Unassembled WGS sequence"/>
</dbReference>
<proteinExistence type="predicted"/>
<evidence type="ECO:0000313" key="2">
    <source>
        <dbReference type="Proteomes" id="UP001151760"/>
    </source>
</evidence>
<keyword evidence="2" id="KW-1185">Reference proteome</keyword>
<accession>A0ABQ4YMD4</accession>
<reference evidence="1" key="2">
    <citation type="submission" date="2022-01" db="EMBL/GenBank/DDBJ databases">
        <authorList>
            <person name="Yamashiro T."/>
            <person name="Shiraishi A."/>
            <person name="Satake H."/>
            <person name="Nakayama K."/>
        </authorList>
    </citation>
    <scope>NUCLEOTIDE SEQUENCE</scope>
</reference>
<dbReference type="EMBL" id="BQNB010010504">
    <property type="protein sequence ID" value="GJS78160.1"/>
    <property type="molecule type" value="Genomic_DNA"/>
</dbReference>
<comment type="caution">
    <text evidence="1">The sequence shown here is derived from an EMBL/GenBank/DDBJ whole genome shotgun (WGS) entry which is preliminary data.</text>
</comment>
<organism evidence="1 2">
    <name type="scientific">Tanacetum coccineum</name>
    <dbReference type="NCBI Taxonomy" id="301880"/>
    <lineage>
        <taxon>Eukaryota</taxon>
        <taxon>Viridiplantae</taxon>
        <taxon>Streptophyta</taxon>
        <taxon>Embryophyta</taxon>
        <taxon>Tracheophyta</taxon>
        <taxon>Spermatophyta</taxon>
        <taxon>Magnoliopsida</taxon>
        <taxon>eudicotyledons</taxon>
        <taxon>Gunneridae</taxon>
        <taxon>Pentapetalae</taxon>
        <taxon>asterids</taxon>
        <taxon>campanulids</taxon>
        <taxon>Asterales</taxon>
        <taxon>Asteraceae</taxon>
        <taxon>Asteroideae</taxon>
        <taxon>Anthemideae</taxon>
        <taxon>Anthemidinae</taxon>
        <taxon>Tanacetum</taxon>
    </lineage>
</organism>
<evidence type="ECO:0000313" key="1">
    <source>
        <dbReference type="EMBL" id="GJS78160.1"/>
    </source>
</evidence>
<name>A0ABQ4YMD4_9ASTR</name>